<dbReference type="InterPro" id="IPR013570">
    <property type="entry name" value="Tscrpt_reg_YsiA_C"/>
</dbReference>
<protein>
    <submittedName>
        <fullName evidence="4">TetR family transcriptional regulator</fullName>
    </submittedName>
</protein>
<dbReference type="PRINTS" id="PR00455">
    <property type="entry name" value="HTHTETR"/>
</dbReference>
<dbReference type="RefSeq" id="WP_155613861.1">
    <property type="nucleotide sequence ID" value="NZ_WNZX01000001.1"/>
</dbReference>
<proteinExistence type="predicted"/>
<evidence type="ECO:0000259" key="3">
    <source>
        <dbReference type="PROSITE" id="PS50977"/>
    </source>
</evidence>
<dbReference type="InterPro" id="IPR036271">
    <property type="entry name" value="Tet_transcr_reg_TetR-rel_C_sf"/>
</dbReference>
<dbReference type="InterPro" id="IPR050109">
    <property type="entry name" value="HTH-type_TetR-like_transc_reg"/>
</dbReference>
<dbReference type="Pfam" id="PF08359">
    <property type="entry name" value="TetR_C_4"/>
    <property type="match status" value="1"/>
</dbReference>
<evidence type="ECO:0000313" key="4">
    <source>
        <dbReference type="EMBL" id="MUG69441.1"/>
    </source>
</evidence>
<evidence type="ECO:0000256" key="2">
    <source>
        <dbReference type="PROSITE-ProRule" id="PRU00335"/>
    </source>
</evidence>
<sequence>MTSRKKEKYHFILDAALKVIAENGYHNAQVSRIAKEAGVADGTIYLYFKNKEDILISLFRDRLGDLVQLFHDSIQETDSADEALRKICEIHFTQLETNVNLAYVTQIELRQSSIELRKAIGEVVKTYIELIEKVLRQGIDAGLFHADLDVKLTRLLVFGAMDEVVTSWLISGRKYTLASQVDKTVDFFIRGLKA</sequence>
<dbReference type="AlphaFoldDB" id="A0A7X2Z6X5"/>
<keyword evidence="5" id="KW-1185">Reference proteome</keyword>
<accession>A0A7X2Z6X5</accession>
<dbReference type="GO" id="GO:0000976">
    <property type="term" value="F:transcription cis-regulatory region binding"/>
    <property type="evidence" value="ECO:0007669"/>
    <property type="project" value="TreeGrafter"/>
</dbReference>
<comment type="caution">
    <text evidence="4">The sequence shown here is derived from an EMBL/GenBank/DDBJ whole genome shotgun (WGS) entry which is preliminary data.</text>
</comment>
<dbReference type="Pfam" id="PF00440">
    <property type="entry name" value="TetR_N"/>
    <property type="match status" value="1"/>
</dbReference>
<dbReference type="Gene3D" id="1.10.10.60">
    <property type="entry name" value="Homeodomain-like"/>
    <property type="match status" value="1"/>
</dbReference>
<dbReference type="GO" id="GO:0003700">
    <property type="term" value="F:DNA-binding transcription factor activity"/>
    <property type="evidence" value="ECO:0007669"/>
    <property type="project" value="TreeGrafter"/>
</dbReference>
<evidence type="ECO:0000313" key="5">
    <source>
        <dbReference type="Proteomes" id="UP000450917"/>
    </source>
</evidence>
<evidence type="ECO:0000256" key="1">
    <source>
        <dbReference type="ARBA" id="ARBA00023125"/>
    </source>
</evidence>
<dbReference type="InterPro" id="IPR009057">
    <property type="entry name" value="Homeodomain-like_sf"/>
</dbReference>
<feature type="domain" description="HTH tetR-type" evidence="3">
    <location>
        <begin position="6"/>
        <end position="66"/>
    </location>
</feature>
<dbReference type="Gene3D" id="1.10.357.10">
    <property type="entry name" value="Tetracycline Repressor, domain 2"/>
    <property type="match status" value="1"/>
</dbReference>
<reference evidence="4 5" key="1">
    <citation type="submission" date="2019-11" db="EMBL/GenBank/DDBJ databases">
        <title>Draft genome sequences of five Paenibacillus species of dairy origin.</title>
        <authorList>
            <person name="Olajide A.M."/>
            <person name="Chen S."/>
            <person name="Lapointe G."/>
        </authorList>
    </citation>
    <scope>NUCLEOTIDE SEQUENCE [LARGE SCALE GENOMIC DNA]</scope>
    <source>
        <strain evidence="4 5">2CS3</strain>
    </source>
</reference>
<gene>
    <name evidence="4" type="ORF">GNP93_02000</name>
</gene>
<dbReference type="Proteomes" id="UP000450917">
    <property type="component" value="Unassembled WGS sequence"/>
</dbReference>
<keyword evidence="1 2" id="KW-0238">DNA-binding</keyword>
<name>A0A7X2Z6X5_9BACL</name>
<organism evidence="4 5">
    <name type="scientific">Paenibacillus validus</name>
    <dbReference type="NCBI Taxonomy" id="44253"/>
    <lineage>
        <taxon>Bacteria</taxon>
        <taxon>Bacillati</taxon>
        <taxon>Bacillota</taxon>
        <taxon>Bacilli</taxon>
        <taxon>Bacillales</taxon>
        <taxon>Paenibacillaceae</taxon>
        <taxon>Paenibacillus</taxon>
    </lineage>
</organism>
<feature type="DNA-binding region" description="H-T-H motif" evidence="2">
    <location>
        <begin position="29"/>
        <end position="48"/>
    </location>
</feature>
<dbReference type="SUPFAM" id="SSF46689">
    <property type="entry name" value="Homeodomain-like"/>
    <property type="match status" value="1"/>
</dbReference>
<dbReference type="InterPro" id="IPR001647">
    <property type="entry name" value="HTH_TetR"/>
</dbReference>
<dbReference type="PROSITE" id="PS50977">
    <property type="entry name" value="HTH_TETR_2"/>
    <property type="match status" value="1"/>
</dbReference>
<dbReference type="PANTHER" id="PTHR30055:SF195">
    <property type="entry name" value="FATTY ACID METABOLISM REGULATOR PROTEIN"/>
    <property type="match status" value="1"/>
</dbReference>
<dbReference type="SUPFAM" id="SSF48498">
    <property type="entry name" value="Tetracyclin repressor-like, C-terminal domain"/>
    <property type="match status" value="1"/>
</dbReference>
<dbReference type="PANTHER" id="PTHR30055">
    <property type="entry name" value="HTH-TYPE TRANSCRIPTIONAL REGULATOR RUTR"/>
    <property type="match status" value="1"/>
</dbReference>
<dbReference type="EMBL" id="WNZX01000001">
    <property type="protein sequence ID" value="MUG69441.1"/>
    <property type="molecule type" value="Genomic_DNA"/>
</dbReference>